<organism evidence="1 2">
    <name type="scientific">Enterococcus plantarum</name>
    <dbReference type="NCBI Taxonomy" id="1077675"/>
    <lineage>
        <taxon>Bacteria</taxon>
        <taxon>Bacillati</taxon>
        <taxon>Bacillota</taxon>
        <taxon>Bacilli</taxon>
        <taxon>Lactobacillales</taxon>
        <taxon>Enterococcaceae</taxon>
        <taxon>Enterococcus</taxon>
    </lineage>
</organism>
<dbReference type="Proteomes" id="UP000249828">
    <property type="component" value="Unassembled WGS sequence"/>
</dbReference>
<accession>A0A2W3YWQ6</accession>
<protein>
    <submittedName>
        <fullName evidence="1">Conjugal transfer protein</fullName>
    </submittedName>
</protein>
<proteinExistence type="predicted"/>
<sequence length="68" mass="7866">MMNTVTKYDIMKLGFTLTQSQRIMREAKARLVQQGCTFYAGQKVSRVPKHTVENMLNLEFEKEVVKLG</sequence>
<gene>
    <name evidence="1" type="ORF">CI088_11310</name>
</gene>
<dbReference type="AlphaFoldDB" id="A0A2W3YWQ6"/>
<reference evidence="1 2" key="1">
    <citation type="submission" date="2017-11" db="EMBL/GenBank/DDBJ databases">
        <title>Draft genome sequence of Enterococcus plantarum TRW2 strain isolated from lettuce.</title>
        <authorList>
            <person name="Kim E.B."/>
            <person name="Marco M.L."/>
            <person name="Williams T.R."/>
            <person name="You I.H."/>
        </authorList>
    </citation>
    <scope>NUCLEOTIDE SEQUENCE [LARGE SCALE GENOMIC DNA]</scope>
    <source>
        <strain evidence="1 2">TRW2</strain>
    </source>
</reference>
<dbReference type="InterPro" id="IPR021512">
    <property type="entry name" value="DUF3173"/>
</dbReference>
<comment type="caution">
    <text evidence="1">The sequence shown here is derived from an EMBL/GenBank/DDBJ whole genome shotgun (WGS) entry which is preliminary data.</text>
</comment>
<evidence type="ECO:0000313" key="1">
    <source>
        <dbReference type="EMBL" id="PZL72186.1"/>
    </source>
</evidence>
<keyword evidence="2" id="KW-1185">Reference proteome</keyword>
<evidence type="ECO:0000313" key="2">
    <source>
        <dbReference type="Proteomes" id="UP000249828"/>
    </source>
</evidence>
<dbReference type="EMBL" id="PIEU01000088">
    <property type="protein sequence ID" value="PZL72186.1"/>
    <property type="molecule type" value="Genomic_DNA"/>
</dbReference>
<dbReference type="Pfam" id="PF11372">
    <property type="entry name" value="DUF3173"/>
    <property type="match status" value="1"/>
</dbReference>
<name>A0A2W3YWQ6_9ENTE</name>